<dbReference type="RefSeq" id="WP_149064751.1">
    <property type="nucleotide sequence ID" value="NZ_CADILH010000003.1"/>
</dbReference>
<dbReference type="InterPro" id="IPR004183">
    <property type="entry name" value="Xdiol_dOase_suB"/>
</dbReference>
<evidence type="ECO:0000313" key="2">
    <source>
        <dbReference type="EMBL" id="CAB3931738.1"/>
    </source>
</evidence>
<keyword evidence="3" id="KW-1185">Reference proteome</keyword>
<organism evidence="2 3">
    <name type="scientific">Achromobacter insolitus</name>
    <dbReference type="NCBI Taxonomy" id="217204"/>
    <lineage>
        <taxon>Bacteria</taxon>
        <taxon>Pseudomonadati</taxon>
        <taxon>Pseudomonadota</taxon>
        <taxon>Betaproteobacteria</taxon>
        <taxon>Burkholderiales</taxon>
        <taxon>Alcaligenaceae</taxon>
        <taxon>Achromobacter</taxon>
    </lineage>
</organism>
<proteinExistence type="predicted"/>
<dbReference type="Proteomes" id="UP000494183">
    <property type="component" value="Unassembled WGS sequence"/>
</dbReference>
<dbReference type="GO" id="GO:0016702">
    <property type="term" value="F:oxidoreductase activity, acting on single donors with incorporation of molecular oxygen, incorporation of two atoms of oxygen"/>
    <property type="evidence" value="ECO:0007669"/>
    <property type="project" value="UniProtKB-ARBA"/>
</dbReference>
<accession>A0A6S7F430</accession>
<keyword evidence="2" id="KW-0560">Oxidoreductase</keyword>
<dbReference type="GO" id="GO:0008198">
    <property type="term" value="F:ferrous iron binding"/>
    <property type="evidence" value="ECO:0007669"/>
    <property type="project" value="InterPro"/>
</dbReference>
<evidence type="ECO:0000259" key="1">
    <source>
        <dbReference type="Pfam" id="PF02900"/>
    </source>
</evidence>
<dbReference type="AlphaFoldDB" id="A0A6S7F430"/>
<protein>
    <submittedName>
        <fullName evidence="2">2-aminophenol 1,6-dioxygenase subunit alpha</fullName>
    </submittedName>
</protein>
<reference evidence="2 3" key="1">
    <citation type="submission" date="2020-04" db="EMBL/GenBank/DDBJ databases">
        <authorList>
            <person name="De Canck E."/>
        </authorList>
    </citation>
    <scope>NUCLEOTIDE SEQUENCE [LARGE SCALE GENOMIC DNA]</scope>
    <source>
        <strain evidence="2 3">LMG 6000</strain>
    </source>
</reference>
<name>A0A6S7F430_9BURK</name>
<keyword evidence="2" id="KW-0223">Dioxygenase</keyword>
<gene>
    <name evidence="2" type="primary">cnbCa_1</name>
    <name evidence="2" type="ORF">LMG6000_02304</name>
</gene>
<evidence type="ECO:0000313" key="3">
    <source>
        <dbReference type="Proteomes" id="UP000494183"/>
    </source>
</evidence>
<dbReference type="EMBL" id="CADILH010000003">
    <property type="protein sequence ID" value="CAB3931738.1"/>
    <property type="molecule type" value="Genomic_DNA"/>
</dbReference>
<dbReference type="Gene3D" id="3.40.830.10">
    <property type="entry name" value="LigB-like"/>
    <property type="match status" value="1"/>
</dbReference>
<sequence length="272" mass="29375">MAIVSAFLVPGSPLPQLRSDVAPWGRLNQALRKAGMALAASRPDVVLVYSTQWMAVLDQLWITRQRSTGVHVDENWHEFGELSFDIASDTGLAEACVQDCRAAGIHARGVDYDQFPIDTGTITVSSLMGFGSEALPVTLAANNLYHDNAQTEQLSRIAVQAAATQNKRAAVIGIGGLSNTMFREPVPPDSDHVISRSDDDWNRRMLALLECGDAGQLRALMPEYAGQAKAEMGFKHMSWLLGALGEQFQGANVLEYAPLYGSGGAVVEFKLA</sequence>
<dbReference type="Pfam" id="PF02900">
    <property type="entry name" value="LigB"/>
    <property type="match status" value="1"/>
</dbReference>
<feature type="domain" description="Extradiol ring-cleavage dioxygenase class III enzyme subunit B" evidence="1">
    <location>
        <begin position="24"/>
        <end position="252"/>
    </location>
</feature>
<dbReference type="SUPFAM" id="SSF53213">
    <property type="entry name" value="LigB-like"/>
    <property type="match status" value="1"/>
</dbReference>